<sequence>MNPFKVLRLVAILLGVFVLAFACSDGYYRAQADPDAVTVEPSVDDASRIEKRIESRLRDGDEIRVLVVADPQPVPQTNGVVFLYAEGKEVTVVGNDWVPQVWLDERLDRIDNVTRRPVDQIVRLIDEIHTYQEDNPRNSPAPEITVEVTTPPPGPPPPPPPPAEPFRWTTAWKFGAGAGGGFAILFIIWLPLHLRLMKRRKHLALVAKRAEEQAEWGYDKYGIKTTID</sequence>
<evidence type="ECO:0000256" key="2">
    <source>
        <dbReference type="SAM" id="Phobius"/>
    </source>
</evidence>
<dbReference type="EMBL" id="MF668280">
    <property type="protein sequence ID" value="ASZ74769.1"/>
    <property type="molecule type" value="Genomic_DNA"/>
</dbReference>
<organism evidence="3 4">
    <name type="scientific">Mycobacterium phage Phabba</name>
    <dbReference type="NCBI Taxonomy" id="2027899"/>
    <lineage>
        <taxon>Viruses</taxon>
        <taxon>Duplodnaviria</taxon>
        <taxon>Heunggongvirae</taxon>
        <taxon>Uroviricota</taxon>
        <taxon>Caudoviricetes</taxon>
        <taxon>Ceeclamvirinae</taxon>
        <taxon>Myrnavirus</taxon>
        <taxon>Myrnavirus phabba</taxon>
        <taxon>Myranavirus phabba</taxon>
    </lineage>
</organism>
<proteinExistence type="predicted"/>
<keyword evidence="2" id="KW-0472">Membrane</keyword>
<dbReference type="Proteomes" id="UP000226037">
    <property type="component" value="Segment"/>
</dbReference>
<feature type="transmembrane region" description="Helical" evidence="2">
    <location>
        <begin position="171"/>
        <end position="192"/>
    </location>
</feature>
<evidence type="ECO:0000313" key="4">
    <source>
        <dbReference type="Proteomes" id="UP000226037"/>
    </source>
</evidence>
<protein>
    <submittedName>
        <fullName evidence="3">Membrane protein</fullName>
    </submittedName>
</protein>
<keyword evidence="4" id="KW-1185">Reference proteome</keyword>
<feature type="compositionally biased region" description="Pro residues" evidence="1">
    <location>
        <begin position="150"/>
        <end position="164"/>
    </location>
</feature>
<reference evidence="4" key="1">
    <citation type="submission" date="2017-08" db="EMBL/GenBank/DDBJ databases">
        <authorList>
            <person name="de Groot N.N."/>
        </authorList>
    </citation>
    <scope>NUCLEOTIDE SEQUENCE [LARGE SCALE GENOMIC DNA]</scope>
</reference>
<keyword evidence="2" id="KW-1133">Transmembrane helix</keyword>
<evidence type="ECO:0000313" key="3">
    <source>
        <dbReference type="EMBL" id="ASZ74769.1"/>
    </source>
</evidence>
<keyword evidence="2" id="KW-0812">Transmembrane</keyword>
<accession>A0A249XSQ7</accession>
<dbReference type="PROSITE" id="PS51257">
    <property type="entry name" value="PROKAR_LIPOPROTEIN"/>
    <property type="match status" value="1"/>
</dbReference>
<evidence type="ECO:0000256" key="1">
    <source>
        <dbReference type="SAM" id="MobiDB-lite"/>
    </source>
</evidence>
<feature type="region of interest" description="Disordered" evidence="1">
    <location>
        <begin position="132"/>
        <end position="165"/>
    </location>
</feature>
<name>A0A249XSQ7_9CAUD</name>
<feature type="compositionally biased region" description="Low complexity" evidence="1">
    <location>
        <begin position="140"/>
        <end position="149"/>
    </location>
</feature>
<gene>
    <name evidence="3" type="ORF">SEA_PHABBA_232</name>
</gene>